<dbReference type="Pfam" id="PF00682">
    <property type="entry name" value="HMGL-like"/>
    <property type="match status" value="1"/>
</dbReference>
<dbReference type="CDD" id="cd07938">
    <property type="entry name" value="DRE_TIM_HMGL"/>
    <property type="match status" value="1"/>
</dbReference>
<keyword evidence="3" id="KW-0479">Metal-binding</keyword>
<feature type="domain" description="Pyruvate carboxyltransferase" evidence="6">
    <location>
        <begin position="4"/>
        <end position="271"/>
    </location>
</feature>
<dbReference type="FunFam" id="3.20.20.70:FF:000071">
    <property type="entry name" value="Hydroxymethylglutaryl-CoA lyase"/>
    <property type="match status" value="1"/>
</dbReference>
<protein>
    <submittedName>
        <fullName evidence="7">Hydroxymethylglutaryl-CoA lyase</fullName>
    </submittedName>
</protein>
<evidence type="ECO:0000256" key="5">
    <source>
        <dbReference type="RuleBase" id="RU003523"/>
    </source>
</evidence>
<dbReference type="EMBL" id="FOOK01000049">
    <property type="protein sequence ID" value="SFG56487.1"/>
    <property type="molecule type" value="Genomic_DNA"/>
</dbReference>
<evidence type="ECO:0000256" key="1">
    <source>
        <dbReference type="ARBA" id="ARBA00009405"/>
    </source>
</evidence>
<dbReference type="PROSITE" id="PS00815">
    <property type="entry name" value="AIPM_HOMOCIT_SYNTH_1"/>
    <property type="match status" value="1"/>
</dbReference>
<dbReference type="PANTHER" id="PTHR42738">
    <property type="entry name" value="HYDROXYMETHYLGLUTARYL-COA LYASE"/>
    <property type="match status" value="1"/>
</dbReference>
<dbReference type="InterPro" id="IPR002034">
    <property type="entry name" value="AIPM/Hcit_synth_CS"/>
</dbReference>
<dbReference type="GO" id="GO:0004419">
    <property type="term" value="F:hydroxymethylglutaryl-CoA lyase activity"/>
    <property type="evidence" value="ECO:0007669"/>
    <property type="project" value="TreeGrafter"/>
</dbReference>
<comment type="similarity">
    <text evidence="1">Belongs to the HMG-CoA lyase family.</text>
</comment>
<keyword evidence="4 7" id="KW-0456">Lyase</keyword>
<dbReference type="OrthoDB" id="9784013at2"/>
<dbReference type="AlphaFoldDB" id="A0A1I2SZS4"/>
<comment type="similarity">
    <text evidence="5">Belongs to the alpha-IPM synthase/homocitrate synthase family.</text>
</comment>
<dbReference type="GO" id="GO:0006552">
    <property type="term" value="P:L-leucine catabolic process"/>
    <property type="evidence" value="ECO:0007669"/>
    <property type="project" value="TreeGrafter"/>
</dbReference>
<name>A0A1I2SZS4_9BACL</name>
<accession>A0A1I2SZS4</accession>
<keyword evidence="2 5" id="KW-0808">Transferase</keyword>
<organism evidence="7 8">
    <name type="scientific">Planifilum fulgidum</name>
    <dbReference type="NCBI Taxonomy" id="201973"/>
    <lineage>
        <taxon>Bacteria</taxon>
        <taxon>Bacillati</taxon>
        <taxon>Bacillota</taxon>
        <taxon>Bacilli</taxon>
        <taxon>Bacillales</taxon>
        <taxon>Thermoactinomycetaceae</taxon>
        <taxon>Planifilum</taxon>
    </lineage>
</organism>
<dbReference type="InterPro" id="IPR013785">
    <property type="entry name" value="Aldolase_TIM"/>
</dbReference>
<dbReference type="GO" id="GO:0046872">
    <property type="term" value="F:metal ion binding"/>
    <property type="evidence" value="ECO:0007669"/>
    <property type="project" value="UniProtKB-KW"/>
</dbReference>
<evidence type="ECO:0000313" key="7">
    <source>
        <dbReference type="EMBL" id="SFG56487.1"/>
    </source>
</evidence>
<evidence type="ECO:0000259" key="6">
    <source>
        <dbReference type="PROSITE" id="PS50991"/>
    </source>
</evidence>
<dbReference type="PROSITE" id="PS50991">
    <property type="entry name" value="PYR_CT"/>
    <property type="match status" value="1"/>
</dbReference>
<reference evidence="7 8" key="1">
    <citation type="submission" date="2016-10" db="EMBL/GenBank/DDBJ databases">
        <authorList>
            <person name="de Groot N.N."/>
        </authorList>
    </citation>
    <scope>NUCLEOTIDE SEQUENCE [LARGE SCALE GENOMIC DNA]</scope>
    <source>
        <strain evidence="7 8">DSM 44945</strain>
    </source>
</reference>
<evidence type="ECO:0000256" key="3">
    <source>
        <dbReference type="ARBA" id="ARBA00022723"/>
    </source>
</evidence>
<proteinExistence type="inferred from homology"/>
<dbReference type="RefSeq" id="WP_092041659.1">
    <property type="nucleotide sequence ID" value="NZ_FOOK01000049.1"/>
</dbReference>
<evidence type="ECO:0000313" key="8">
    <source>
        <dbReference type="Proteomes" id="UP000198661"/>
    </source>
</evidence>
<dbReference type="InterPro" id="IPR000891">
    <property type="entry name" value="PYR_CT"/>
</dbReference>
<dbReference type="NCBIfam" id="NF004283">
    <property type="entry name" value="PRK05692.1"/>
    <property type="match status" value="1"/>
</dbReference>
<dbReference type="InterPro" id="IPR043594">
    <property type="entry name" value="HMGL"/>
</dbReference>
<dbReference type="Proteomes" id="UP000198661">
    <property type="component" value="Unassembled WGS sequence"/>
</dbReference>
<gene>
    <name evidence="7" type="ORF">SAMN04488025_1498</name>
</gene>
<dbReference type="GO" id="GO:0046951">
    <property type="term" value="P:ketone body biosynthetic process"/>
    <property type="evidence" value="ECO:0007669"/>
    <property type="project" value="TreeGrafter"/>
</dbReference>
<dbReference type="STRING" id="201973.SAMN04488025_1498"/>
<dbReference type="Gene3D" id="3.20.20.70">
    <property type="entry name" value="Aldolase class I"/>
    <property type="match status" value="1"/>
</dbReference>
<keyword evidence="8" id="KW-1185">Reference proteome</keyword>
<evidence type="ECO:0000256" key="2">
    <source>
        <dbReference type="ARBA" id="ARBA00022679"/>
    </source>
</evidence>
<dbReference type="PANTHER" id="PTHR42738:SF7">
    <property type="entry name" value="HYDROXYMETHYLGLUTARYL-COA LYASE"/>
    <property type="match status" value="1"/>
</dbReference>
<sequence length="305" mass="33297">MPEVRIVEVGLRDGLQNESAILPTEVKRKIAEGLIAAGVRDIEATSFVHPRWIPQLADAEELAGSLPRAEGVRYRALVPNRKGLERALDTPIDEYAVFLSASETHNRKNINKSIDETFPVLEEVVQLARERGKRVRGYVSTVFGCPYEGEVSVAQVAKVCDRLFEMGVYEVSLGDTIGVAHPRQVKEVLQDLLRLFPADRLAGHFHDTRGTALVNAYVALEMGITTLDSSFGGLGGCPYAPGASGNVATEDLVYMLEGMGVSTGIDLEALCRVSASVQERIGRRLPSKVLQSTLASRPRKRGEKE</sequence>
<dbReference type="GO" id="GO:0046912">
    <property type="term" value="F:acyltransferase activity, acyl groups converted into alkyl on transfer"/>
    <property type="evidence" value="ECO:0007669"/>
    <property type="project" value="InterPro"/>
</dbReference>
<dbReference type="SUPFAM" id="SSF51569">
    <property type="entry name" value="Aldolase"/>
    <property type="match status" value="1"/>
</dbReference>
<evidence type="ECO:0000256" key="4">
    <source>
        <dbReference type="ARBA" id="ARBA00023239"/>
    </source>
</evidence>